<evidence type="ECO:0000313" key="2">
    <source>
        <dbReference type="EMBL" id="MDS0896594.1"/>
    </source>
</evidence>
<protein>
    <recommendedName>
        <fullName evidence="4">WG repeat-containing protein</fullName>
    </recommendedName>
</protein>
<name>A0AAE4JPU7_MORMO</name>
<sequence length="173" mass="19528">MRCRIPGIVFVMLLPLTAFAGTDVQAEKAREWVRARADEPSVADNCFRPDNPFELCLYRDKDTFGSHFVDRNLQEPYQPYYFDSAPDEPEDGRYRIRSGNKIGYADSVTGRVVIPAIYDCTYGFVSGTAEVGVGCEEETDGEHSWWTGGHWFRISPYGLITGFGRTPPPDSRL</sequence>
<dbReference type="RefSeq" id="WP_015422480.1">
    <property type="nucleotide sequence ID" value="NZ_ABGYJJ040000001.1"/>
</dbReference>
<accession>A0AAE4JPU7</accession>
<comment type="caution">
    <text evidence="2">The sequence shown here is derived from an EMBL/GenBank/DDBJ whole genome shotgun (WGS) entry which is preliminary data.</text>
</comment>
<evidence type="ECO:0000256" key="1">
    <source>
        <dbReference type="SAM" id="SignalP"/>
    </source>
</evidence>
<dbReference type="GeneID" id="93361603"/>
<proteinExistence type="predicted"/>
<dbReference type="AlphaFoldDB" id="A0AAE4JPU7"/>
<organism evidence="2 3">
    <name type="scientific">Morganella morganii</name>
    <name type="common">Proteus morganii</name>
    <dbReference type="NCBI Taxonomy" id="582"/>
    <lineage>
        <taxon>Bacteria</taxon>
        <taxon>Pseudomonadati</taxon>
        <taxon>Pseudomonadota</taxon>
        <taxon>Gammaproteobacteria</taxon>
        <taxon>Enterobacterales</taxon>
        <taxon>Morganellaceae</taxon>
        <taxon>Morganella</taxon>
    </lineage>
</organism>
<gene>
    <name evidence="2" type="ORF">OSC06_01325</name>
</gene>
<reference evidence="2" key="1">
    <citation type="submission" date="2023-02" db="EMBL/GenBank/DDBJ databases">
        <title>Detection, antimicrobial susceptibility and genomic characterization of NDM-producing species of Morganellaceae, Yersiniaceae, and Enterobacteriaceae other than Klebsiella.</title>
        <authorList>
            <person name="Camargo C.H."/>
            <person name="Sacchi C.T."/>
            <person name="Campos K.R."/>
        </authorList>
    </citation>
    <scope>NUCLEOTIDE SEQUENCE</scope>
    <source>
        <strain evidence="2">1189_21</strain>
    </source>
</reference>
<feature type="signal peptide" evidence="1">
    <location>
        <begin position="1"/>
        <end position="20"/>
    </location>
</feature>
<dbReference type="EMBL" id="JAPKIY010000002">
    <property type="protein sequence ID" value="MDS0896594.1"/>
    <property type="molecule type" value="Genomic_DNA"/>
</dbReference>
<evidence type="ECO:0000313" key="3">
    <source>
        <dbReference type="Proteomes" id="UP001182247"/>
    </source>
</evidence>
<feature type="chain" id="PRO_5042000029" description="WG repeat-containing protein" evidence="1">
    <location>
        <begin position="21"/>
        <end position="173"/>
    </location>
</feature>
<dbReference type="Proteomes" id="UP001182247">
    <property type="component" value="Unassembled WGS sequence"/>
</dbReference>
<keyword evidence="1" id="KW-0732">Signal</keyword>
<evidence type="ECO:0008006" key="4">
    <source>
        <dbReference type="Google" id="ProtNLM"/>
    </source>
</evidence>